<dbReference type="Proteomes" id="UP000236075">
    <property type="component" value="Unassembled WGS sequence"/>
</dbReference>
<evidence type="ECO:0000256" key="6">
    <source>
        <dbReference type="SAM" id="SignalP"/>
    </source>
</evidence>
<feature type="coiled-coil region" evidence="5">
    <location>
        <begin position="276"/>
        <end position="303"/>
    </location>
</feature>
<dbReference type="PROSITE" id="PS51352">
    <property type="entry name" value="THIOREDOXIN_2"/>
    <property type="match status" value="1"/>
</dbReference>
<keyword evidence="6" id="KW-0732">Signal</keyword>
<dbReference type="SUPFAM" id="SSF52833">
    <property type="entry name" value="Thioredoxin-like"/>
    <property type="match status" value="1"/>
</dbReference>
<evidence type="ECO:0000256" key="2">
    <source>
        <dbReference type="ARBA" id="ARBA00022748"/>
    </source>
</evidence>
<dbReference type="AlphaFoldDB" id="A0AAX0WLF9"/>
<dbReference type="InterPro" id="IPR013740">
    <property type="entry name" value="Redoxin"/>
</dbReference>
<dbReference type="GO" id="GO:0017004">
    <property type="term" value="P:cytochrome complex assembly"/>
    <property type="evidence" value="ECO:0007669"/>
    <property type="project" value="UniProtKB-KW"/>
</dbReference>
<evidence type="ECO:0000256" key="5">
    <source>
        <dbReference type="SAM" id="Coils"/>
    </source>
</evidence>
<dbReference type="InterPro" id="IPR013766">
    <property type="entry name" value="Thioredoxin_domain"/>
</dbReference>
<keyword evidence="3" id="KW-1015">Disulfide bond</keyword>
<dbReference type="Gene3D" id="3.40.30.10">
    <property type="entry name" value="Glutaredoxin"/>
    <property type="match status" value="1"/>
</dbReference>
<keyword evidence="2" id="KW-0201">Cytochrome c-type biogenesis</keyword>
<evidence type="ECO:0000256" key="1">
    <source>
        <dbReference type="ARBA" id="ARBA00004196"/>
    </source>
</evidence>
<gene>
    <name evidence="8" type="ORF">CXT95_00645</name>
</gene>
<proteinExistence type="predicted"/>
<sequence length="348" mass="37791">MTLNAASFIIRSMNAFPAFILSGIIAAMSVPASAQTAESANGPKVTYPAFNDGSHIHGPKLKTSDLKGKVVFFEYWGINCPPCIASMPHLQELQEKFQSKGFTVIGSHSQLPSPRVKQFLEEKKITFPIYQSLSIPEAPCPGGLPHAVLIGANGKVVAKGYPPQLYDLVKKEVMKMERGLPILEGVELNKYKSLAKTVVSTGSNIESKITPLRKKTNDEEAQAVCEAFDAWLENTKEIVQARIQSDPLEAVTAIMRLKTAVPSVKEFDEPLAALKANRDLSKLADLNKKISALEQRKAKGRKISESDLKSLTQAVDKFTESDNEATQTAAASLKKNLSSLAAPETPGK</sequence>
<dbReference type="CDD" id="cd02966">
    <property type="entry name" value="TlpA_like_family"/>
    <property type="match status" value="1"/>
</dbReference>
<dbReference type="InterPro" id="IPR050553">
    <property type="entry name" value="Thioredoxin_ResA/DsbE_sf"/>
</dbReference>
<comment type="subcellular location">
    <subcellularLocation>
        <location evidence="1">Cell envelope</location>
    </subcellularLocation>
</comment>
<dbReference type="PANTHER" id="PTHR42852:SF6">
    <property type="entry name" value="THIOL:DISULFIDE INTERCHANGE PROTEIN DSBE"/>
    <property type="match status" value="1"/>
</dbReference>
<protein>
    <submittedName>
        <fullName evidence="8">TlpA family protein disulfide reductase</fullName>
    </submittedName>
</protein>
<feature type="signal peptide" evidence="6">
    <location>
        <begin position="1"/>
        <end position="34"/>
    </location>
</feature>
<dbReference type="Pfam" id="PF08534">
    <property type="entry name" value="Redoxin"/>
    <property type="match status" value="1"/>
</dbReference>
<dbReference type="GO" id="GO:0030313">
    <property type="term" value="C:cell envelope"/>
    <property type="evidence" value="ECO:0007669"/>
    <property type="project" value="UniProtKB-SubCell"/>
</dbReference>
<dbReference type="InterPro" id="IPR036249">
    <property type="entry name" value="Thioredoxin-like_sf"/>
</dbReference>
<dbReference type="EMBL" id="PJLB01000004">
    <property type="protein sequence ID" value="PND04972.1"/>
    <property type="molecule type" value="Genomic_DNA"/>
</dbReference>
<evidence type="ECO:0000259" key="7">
    <source>
        <dbReference type="PROSITE" id="PS51352"/>
    </source>
</evidence>
<keyword evidence="4" id="KW-0676">Redox-active center</keyword>
<comment type="caution">
    <text evidence="8">The sequence shown here is derived from an EMBL/GenBank/DDBJ whole genome shotgun (WGS) entry which is preliminary data.</text>
</comment>
<organism evidence="8 9">
    <name type="scientific">Akkermansia muciniphila</name>
    <dbReference type="NCBI Taxonomy" id="239935"/>
    <lineage>
        <taxon>Bacteria</taxon>
        <taxon>Pseudomonadati</taxon>
        <taxon>Verrucomicrobiota</taxon>
        <taxon>Verrucomicrobiia</taxon>
        <taxon>Verrucomicrobiales</taxon>
        <taxon>Akkermansiaceae</taxon>
        <taxon>Akkermansia</taxon>
    </lineage>
</organism>
<dbReference type="GO" id="GO:0016491">
    <property type="term" value="F:oxidoreductase activity"/>
    <property type="evidence" value="ECO:0007669"/>
    <property type="project" value="InterPro"/>
</dbReference>
<accession>A0AAX0WLF9</accession>
<name>A0AAX0WLF9_9BACT</name>
<evidence type="ECO:0000256" key="3">
    <source>
        <dbReference type="ARBA" id="ARBA00023157"/>
    </source>
</evidence>
<keyword evidence="5" id="KW-0175">Coiled coil</keyword>
<evidence type="ECO:0000313" key="9">
    <source>
        <dbReference type="Proteomes" id="UP000236075"/>
    </source>
</evidence>
<evidence type="ECO:0000313" key="8">
    <source>
        <dbReference type="EMBL" id="PND04972.1"/>
    </source>
</evidence>
<feature type="domain" description="Thioredoxin" evidence="7">
    <location>
        <begin position="36"/>
        <end position="179"/>
    </location>
</feature>
<feature type="chain" id="PRO_5043880836" evidence="6">
    <location>
        <begin position="35"/>
        <end position="348"/>
    </location>
</feature>
<evidence type="ECO:0000256" key="4">
    <source>
        <dbReference type="ARBA" id="ARBA00023284"/>
    </source>
</evidence>
<dbReference type="PANTHER" id="PTHR42852">
    <property type="entry name" value="THIOL:DISULFIDE INTERCHANGE PROTEIN DSBE"/>
    <property type="match status" value="1"/>
</dbReference>
<reference evidence="8 9" key="1">
    <citation type="journal article" date="2017" name="BMC Genomics">
        <title>Genome sequencing of 39 Akkermansia muciniphila isolates reveals its population structure, genomic and functional diverisity, and global distribution in mammalian gut microbiotas.</title>
        <authorList>
            <person name="Guo X."/>
            <person name="Li S."/>
            <person name="Zhang J."/>
            <person name="Wu F."/>
            <person name="Li X."/>
            <person name="Wu D."/>
            <person name="Zhang M."/>
            <person name="Ou Z."/>
            <person name="Jie Z."/>
            <person name="Yan Q."/>
            <person name="Li P."/>
            <person name="Yi J."/>
            <person name="Peng Y."/>
        </authorList>
    </citation>
    <scope>NUCLEOTIDE SEQUENCE [LARGE SCALE GENOMIC DNA]</scope>
    <source>
        <strain evidence="8 9">GP28</strain>
    </source>
</reference>